<evidence type="ECO:0000256" key="1">
    <source>
        <dbReference type="ARBA" id="ARBA00001946"/>
    </source>
</evidence>
<feature type="coiled-coil region" evidence="9">
    <location>
        <begin position="471"/>
        <end position="508"/>
    </location>
</feature>
<dbReference type="PANTHER" id="PTHR23070">
    <property type="entry name" value="BCS1 AAA-TYPE ATPASE"/>
    <property type="match status" value="1"/>
</dbReference>
<keyword evidence="12" id="KW-1185">Reference proteome</keyword>
<protein>
    <recommendedName>
        <fullName evidence="10">AAA+ ATPase domain-containing protein</fullName>
    </recommendedName>
</protein>
<name>A0A8K0DUV2_9ROSA</name>
<dbReference type="FunFam" id="3.40.50.300:FF:001122">
    <property type="entry name" value="AAA-ATPase ASD, mitochondrial"/>
    <property type="match status" value="1"/>
</dbReference>
<dbReference type="OrthoDB" id="10251412at2759"/>
<keyword evidence="9" id="KW-0175">Coiled coil</keyword>
<dbReference type="InterPro" id="IPR003593">
    <property type="entry name" value="AAA+_ATPase"/>
</dbReference>
<evidence type="ECO:0000256" key="4">
    <source>
        <dbReference type="ARBA" id="ARBA00022801"/>
    </source>
</evidence>
<comment type="similarity">
    <text evidence="2">Belongs to the AAA ATPase family. BCS1 subfamily.</text>
</comment>
<feature type="domain" description="AAA+ ATPase" evidence="10">
    <location>
        <begin position="260"/>
        <end position="413"/>
    </location>
</feature>
<keyword evidence="3 8" id="KW-0547">Nucleotide-binding</keyword>
<dbReference type="CDD" id="cd19510">
    <property type="entry name" value="RecA-like_BCS1"/>
    <property type="match status" value="1"/>
</dbReference>
<accession>A0A8K0DUV2</accession>
<dbReference type="SUPFAM" id="SSF52540">
    <property type="entry name" value="P-loop containing nucleoside triphosphate hydrolases"/>
    <property type="match status" value="1"/>
</dbReference>
<dbReference type="InterPro" id="IPR050747">
    <property type="entry name" value="Mitochondrial_chaperone_BCS1"/>
</dbReference>
<evidence type="ECO:0000256" key="8">
    <source>
        <dbReference type="RuleBase" id="RU003651"/>
    </source>
</evidence>
<keyword evidence="5 8" id="KW-0067">ATP-binding</keyword>
<dbReference type="PROSITE" id="PS00674">
    <property type="entry name" value="AAA"/>
    <property type="match status" value="1"/>
</dbReference>
<organism evidence="11 12">
    <name type="scientific">Rhamnella rubrinervis</name>
    <dbReference type="NCBI Taxonomy" id="2594499"/>
    <lineage>
        <taxon>Eukaryota</taxon>
        <taxon>Viridiplantae</taxon>
        <taxon>Streptophyta</taxon>
        <taxon>Embryophyta</taxon>
        <taxon>Tracheophyta</taxon>
        <taxon>Spermatophyta</taxon>
        <taxon>Magnoliopsida</taxon>
        <taxon>eudicotyledons</taxon>
        <taxon>Gunneridae</taxon>
        <taxon>Pentapetalae</taxon>
        <taxon>rosids</taxon>
        <taxon>fabids</taxon>
        <taxon>Rosales</taxon>
        <taxon>Rhamnaceae</taxon>
        <taxon>rhamnoid group</taxon>
        <taxon>Rhamneae</taxon>
        <taxon>Rhamnella</taxon>
    </lineage>
</organism>
<comment type="cofactor">
    <cofactor evidence="1">
        <name>Mg(2+)</name>
        <dbReference type="ChEBI" id="CHEBI:18420"/>
    </cofactor>
</comment>
<dbReference type="Proteomes" id="UP000796880">
    <property type="component" value="Unassembled WGS sequence"/>
</dbReference>
<evidence type="ECO:0000256" key="7">
    <source>
        <dbReference type="ARBA" id="ARBA00049360"/>
    </source>
</evidence>
<evidence type="ECO:0000256" key="2">
    <source>
        <dbReference type="ARBA" id="ARBA00007448"/>
    </source>
</evidence>
<evidence type="ECO:0000256" key="3">
    <source>
        <dbReference type="ARBA" id="ARBA00022741"/>
    </source>
</evidence>
<reference evidence="11" key="1">
    <citation type="submission" date="2020-03" db="EMBL/GenBank/DDBJ databases">
        <title>A high-quality chromosome-level genome assembly of a woody plant with both climbing and erect habits, Rhamnella rubrinervis.</title>
        <authorList>
            <person name="Lu Z."/>
            <person name="Yang Y."/>
            <person name="Zhu X."/>
            <person name="Sun Y."/>
        </authorList>
    </citation>
    <scope>NUCLEOTIDE SEQUENCE</scope>
    <source>
        <strain evidence="11">BYM</strain>
        <tissue evidence="11">Leaf</tissue>
    </source>
</reference>
<evidence type="ECO:0000259" key="10">
    <source>
        <dbReference type="SMART" id="SM00382"/>
    </source>
</evidence>
<comment type="catalytic activity">
    <reaction evidence="7">
        <text>ATP + H2O = ADP + phosphate + H(+)</text>
        <dbReference type="Rhea" id="RHEA:13065"/>
        <dbReference type="ChEBI" id="CHEBI:15377"/>
        <dbReference type="ChEBI" id="CHEBI:15378"/>
        <dbReference type="ChEBI" id="CHEBI:30616"/>
        <dbReference type="ChEBI" id="CHEBI:43474"/>
        <dbReference type="ChEBI" id="CHEBI:456216"/>
    </reaction>
</comment>
<dbReference type="GO" id="GO:0005524">
    <property type="term" value="F:ATP binding"/>
    <property type="evidence" value="ECO:0007669"/>
    <property type="project" value="UniProtKB-KW"/>
</dbReference>
<dbReference type="Pfam" id="PF25568">
    <property type="entry name" value="AAA_lid_At3g28540"/>
    <property type="match status" value="1"/>
</dbReference>
<keyword evidence="6" id="KW-0460">Magnesium</keyword>
<dbReference type="AlphaFoldDB" id="A0A8K0DUV2"/>
<evidence type="ECO:0000313" key="11">
    <source>
        <dbReference type="EMBL" id="KAF3437106.1"/>
    </source>
</evidence>
<evidence type="ECO:0000256" key="6">
    <source>
        <dbReference type="ARBA" id="ARBA00022842"/>
    </source>
</evidence>
<dbReference type="InterPro" id="IPR058017">
    <property type="entry name" value="At3g28540-like_C"/>
</dbReference>
<dbReference type="EMBL" id="VOIH02000009">
    <property type="protein sequence ID" value="KAF3437106.1"/>
    <property type="molecule type" value="Genomic_DNA"/>
</dbReference>
<dbReference type="Pfam" id="PF00004">
    <property type="entry name" value="AAA"/>
    <property type="match status" value="1"/>
</dbReference>
<keyword evidence="4" id="KW-0378">Hydrolase</keyword>
<dbReference type="SMART" id="SM00382">
    <property type="entry name" value="AAA"/>
    <property type="match status" value="1"/>
</dbReference>
<dbReference type="GO" id="GO:0016887">
    <property type="term" value="F:ATP hydrolysis activity"/>
    <property type="evidence" value="ECO:0007669"/>
    <property type="project" value="InterPro"/>
</dbReference>
<dbReference type="InterPro" id="IPR027417">
    <property type="entry name" value="P-loop_NTPase"/>
</dbReference>
<dbReference type="InterPro" id="IPR003959">
    <property type="entry name" value="ATPase_AAA_core"/>
</dbReference>
<evidence type="ECO:0000313" key="12">
    <source>
        <dbReference type="Proteomes" id="UP000796880"/>
    </source>
</evidence>
<dbReference type="InterPro" id="IPR025753">
    <property type="entry name" value="AAA_N_dom"/>
</dbReference>
<evidence type="ECO:0000256" key="5">
    <source>
        <dbReference type="ARBA" id="ARBA00022840"/>
    </source>
</evidence>
<dbReference type="Gene3D" id="6.10.280.40">
    <property type="match status" value="1"/>
</dbReference>
<evidence type="ECO:0000256" key="9">
    <source>
        <dbReference type="SAM" id="Coils"/>
    </source>
</evidence>
<proteinExistence type="inferred from homology"/>
<gene>
    <name evidence="11" type="ORF">FNV43_RR19859</name>
</gene>
<dbReference type="InterPro" id="IPR003960">
    <property type="entry name" value="ATPase_AAA_CS"/>
</dbReference>
<dbReference type="GO" id="GO:0006950">
    <property type="term" value="P:response to stress"/>
    <property type="evidence" value="ECO:0007669"/>
    <property type="project" value="UniProtKB-ARBA"/>
</dbReference>
<dbReference type="Gene3D" id="3.40.50.300">
    <property type="entry name" value="P-loop containing nucleotide triphosphate hydrolases"/>
    <property type="match status" value="1"/>
</dbReference>
<sequence length="508" mass="58456">MHAKFLAKTTRTAQQETMKLVPAATRTQTWATMGSTIATFTFVWAIISQYCPYEIRSLMDKFKQRLKDYFYPYIQIAIHEFPGHDQRLMKRHEAFSAVEAYLSSNTSTNANRLKAEMESDSSSLILSMDEYQILTDEFQGAKIWWVLGKIVSQRTIHDKYYKLTFHKRYREIVTKSYLEHVMKEGKEIRMGNRKRKLYTNCSGSKWTSYNRETMWSHIVFDHPASFETMALEAEKKKEIIEDLLAFMNGKEFYKRIGKAWKRGYLLFGPPGTGKSTMIAAMANLLSYDIYDLELTAVKDNTELRKLLIETTSKSIIVIEDIDCSLDLTGQRKKKAGKSCVEGEKKHSEKEKKEEGNIDSKVTLSGLLNFIDGLWSACGTERIIVFTTNYVEKLDPALIRSGRMDKYIELSYCSFEAFKVLAKCYLNLETHQMFDEIEKLMGVTQITPADVAENLMPKTLQDDPQRCLSNLIKAMKKAKDKAEASKMAEEEALKKVNEAEEEKLAVDAQ</sequence>
<comment type="caution">
    <text evidence="11">The sequence shown here is derived from an EMBL/GenBank/DDBJ whole genome shotgun (WGS) entry which is preliminary data.</text>
</comment>
<dbReference type="Pfam" id="PF14363">
    <property type="entry name" value="AAA_assoc"/>
    <property type="match status" value="1"/>
</dbReference>